<keyword evidence="3" id="KW-1185">Reference proteome</keyword>
<accession>A0A0N4UM08</accession>
<evidence type="ECO:0000313" key="4">
    <source>
        <dbReference type="WBParaSite" id="DME_0000885901-mRNA-1"/>
    </source>
</evidence>
<dbReference type="EMBL" id="UYYG01000076">
    <property type="protein sequence ID" value="VDN52746.1"/>
    <property type="molecule type" value="Genomic_DNA"/>
</dbReference>
<evidence type="ECO:0000313" key="2">
    <source>
        <dbReference type="Proteomes" id="UP000038040"/>
    </source>
</evidence>
<reference evidence="1 3" key="2">
    <citation type="submission" date="2018-11" db="EMBL/GenBank/DDBJ databases">
        <authorList>
            <consortium name="Pathogen Informatics"/>
        </authorList>
    </citation>
    <scope>NUCLEOTIDE SEQUENCE [LARGE SCALE GENOMIC DNA]</scope>
</reference>
<dbReference type="AlphaFoldDB" id="A0A0N4UM08"/>
<reference evidence="4" key="1">
    <citation type="submission" date="2017-02" db="UniProtKB">
        <authorList>
            <consortium name="WormBaseParasite"/>
        </authorList>
    </citation>
    <scope>IDENTIFICATION</scope>
</reference>
<protein>
    <submittedName>
        <fullName evidence="1 4">Uncharacterized protein</fullName>
    </submittedName>
</protein>
<evidence type="ECO:0000313" key="3">
    <source>
        <dbReference type="Proteomes" id="UP000274756"/>
    </source>
</evidence>
<proteinExistence type="predicted"/>
<name>A0A0N4UM08_DRAME</name>
<dbReference type="WBParaSite" id="DME_0000885901-mRNA-1">
    <property type="protein sequence ID" value="DME_0000885901-mRNA-1"/>
    <property type="gene ID" value="DME_0000885901"/>
</dbReference>
<gene>
    <name evidence="1" type="ORF">DME_LOCUS2719</name>
</gene>
<dbReference type="Proteomes" id="UP000274756">
    <property type="component" value="Unassembled WGS sequence"/>
</dbReference>
<sequence>MKIFKLKQSICQRFYEIWQQSIDTMNVIKMAKKVFS</sequence>
<evidence type="ECO:0000313" key="1">
    <source>
        <dbReference type="EMBL" id="VDN52746.1"/>
    </source>
</evidence>
<organism evidence="2 4">
    <name type="scientific">Dracunculus medinensis</name>
    <name type="common">Guinea worm</name>
    <dbReference type="NCBI Taxonomy" id="318479"/>
    <lineage>
        <taxon>Eukaryota</taxon>
        <taxon>Metazoa</taxon>
        <taxon>Ecdysozoa</taxon>
        <taxon>Nematoda</taxon>
        <taxon>Chromadorea</taxon>
        <taxon>Rhabditida</taxon>
        <taxon>Spirurina</taxon>
        <taxon>Dracunculoidea</taxon>
        <taxon>Dracunculidae</taxon>
        <taxon>Dracunculus</taxon>
    </lineage>
</organism>
<dbReference type="Proteomes" id="UP000038040">
    <property type="component" value="Unplaced"/>
</dbReference>